<keyword evidence="3" id="KW-1185">Reference proteome</keyword>
<accession>A0ABU6A4A1</accession>
<feature type="region of interest" description="Disordered" evidence="1">
    <location>
        <begin position="29"/>
        <end position="51"/>
    </location>
</feature>
<evidence type="ECO:0000256" key="1">
    <source>
        <dbReference type="SAM" id="MobiDB-lite"/>
    </source>
</evidence>
<reference evidence="2 3" key="1">
    <citation type="submission" date="2023-10" db="EMBL/GenBank/DDBJ databases">
        <title>Saccharopolyspora sp. nov., isolated from mangrove soil.</title>
        <authorList>
            <person name="Lu Y."/>
            <person name="Liu W."/>
        </authorList>
    </citation>
    <scope>NUCLEOTIDE SEQUENCE [LARGE SCALE GENOMIC DNA]</scope>
    <source>
        <strain evidence="2 3">S2-29</strain>
    </source>
</reference>
<dbReference type="EMBL" id="JAWLNX010000002">
    <property type="protein sequence ID" value="MEB3366399.1"/>
    <property type="molecule type" value="Genomic_DNA"/>
</dbReference>
<evidence type="ECO:0000313" key="3">
    <source>
        <dbReference type="Proteomes" id="UP001327093"/>
    </source>
</evidence>
<proteinExistence type="predicted"/>
<evidence type="ECO:0000313" key="2">
    <source>
        <dbReference type="EMBL" id="MEB3366399.1"/>
    </source>
</evidence>
<gene>
    <name evidence="2" type="ORF">R4I43_03190</name>
</gene>
<dbReference type="Proteomes" id="UP001327093">
    <property type="component" value="Unassembled WGS sequence"/>
</dbReference>
<sequence>MLLHKLEPDRAEGRFVSGWADFMQMRTGTSDVPATGRADEHRQPHHSTTRITGRPWAHTVPWFLASFHLPTGIGFGMRIRDGQTWWTITSPDGSRAEVCDTGTGNERDVLPHRLWEDIETAFSEWEKAGQPGWDRFGLTVEPGEQVVWCMDTDQTWKIEFGTC</sequence>
<protein>
    <submittedName>
        <fullName evidence="2">Uncharacterized protein</fullName>
    </submittedName>
</protein>
<comment type="caution">
    <text evidence="2">The sequence shown here is derived from an EMBL/GenBank/DDBJ whole genome shotgun (WGS) entry which is preliminary data.</text>
</comment>
<organism evidence="2 3">
    <name type="scientific">Saccharopolyspora mangrovi</name>
    <dbReference type="NCBI Taxonomy" id="3082379"/>
    <lineage>
        <taxon>Bacteria</taxon>
        <taxon>Bacillati</taxon>
        <taxon>Actinomycetota</taxon>
        <taxon>Actinomycetes</taxon>
        <taxon>Pseudonocardiales</taxon>
        <taxon>Pseudonocardiaceae</taxon>
        <taxon>Saccharopolyspora</taxon>
    </lineage>
</organism>
<dbReference type="RefSeq" id="WP_324263976.1">
    <property type="nucleotide sequence ID" value="NZ_JAWLNX010000002.1"/>
</dbReference>
<name>A0ABU6A4A1_9PSEU</name>